<dbReference type="RefSeq" id="WP_015947605.1">
    <property type="nucleotide sequence ID" value="NC_011768.1"/>
</dbReference>
<gene>
    <name evidence="3" type="ordered locus">Dalk_2845</name>
</gene>
<keyword evidence="4" id="KW-1185">Reference proteome</keyword>
<dbReference type="KEGG" id="dal:Dalk_2845"/>
<dbReference type="AlphaFoldDB" id="B8FB91"/>
<proteinExistence type="predicted"/>
<keyword evidence="1" id="KW-0732">Signal</keyword>
<dbReference type="EMBL" id="CP001322">
    <property type="protein sequence ID" value="ACL04535.1"/>
    <property type="molecule type" value="Genomic_DNA"/>
</dbReference>
<dbReference type="eggNOG" id="COG0226">
    <property type="taxonomic scope" value="Bacteria"/>
</dbReference>
<sequence>MRNFSKKSRMTIVVILTFICTAGFLASVCFGGDVKGGLGLDADVVVGGSGSALGAFSLLAEAYMAEHPGVSVKVLPSLGSGGGIKALAKKRIDFSLSVRPLKDKEKAQGLWQKIYARAPFVFATTAVSSGENIAYQQLEGIYSGDIQSWPDGSPIHLIVRPAQESDTLYIKSMTPELDKAVDKALARRGMMFAVTDQDTADLLESNKGALASLSLGQIMAEKRAVNILSLEGAPPLIDGKVNPEYPYFKTYYMIFRPGMSPAARQFADFVFSDRGVKILEDTGHLRP</sequence>
<evidence type="ECO:0000259" key="2">
    <source>
        <dbReference type="Pfam" id="PF12849"/>
    </source>
</evidence>
<protein>
    <submittedName>
        <fullName evidence="3">Extracellular solute-binding protein</fullName>
    </submittedName>
</protein>
<dbReference type="SUPFAM" id="SSF53850">
    <property type="entry name" value="Periplasmic binding protein-like II"/>
    <property type="match status" value="1"/>
</dbReference>
<dbReference type="Pfam" id="PF12849">
    <property type="entry name" value="PBP_like_2"/>
    <property type="match status" value="1"/>
</dbReference>
<dbReference type="Proteomes" id="UP000000739">
    <property type="component" value="Chromosome"/>
</dbReference>
<reference evidence="3 4" key="1">
    <citation type="journal article" date="2012" name="Environ. Microbiol.">
        <title>The genome sequence of Desulfatibacillum alkenivorans AK-01: a blueprint for anaerobic alkane oxidation.</title>
        <authorList>
            <person name="Callaghan A.V."/>
            <person name="Morris B.E."/>
            <person name="Pereira I.A."/>
            <person name="McInerney M.J."/>
            <person name="Austin R.N."/>
            <person name="Groves J.T."/>
            <person name="Kukor J.J."/>
            <person name="Suflita J.M."/>
            <person name="Young L.Y."/>
            <person name="Zylstra G.J."/>
            <person name="Wawrik B."/>
        </authorList>
    </citation>
    <scope>NUCLEOTIDE SEQUENCE [LARGE SCALE GENOMIC DNA]</scope>
    <source>
        <strain evidence="3 4">AK-01</strain>
    </source>
</reference>
<evidence type="ECO:0000313" key="4">
    <source>
        <dbReference type="Proteomes" id="UP000000739"/>
    </source>
</evidence>
<dbReference type="InterPro" id="IPR024370">
    <property type="entry name" value="PBP_domain"/>
</dbReference>
<accession>B8FB91</accession>
<organism evidence="3 4">
    <name type="scientific">Desulfatibacillum aliphaticivorans</name>
    <dbReference type="NCBI Taxonomy" id="218208"/>
    <lineage>
        <taxon>Bacteria</taxon>
        <taxon>Pseudomonadati</taxon>
        <taxon>Thermodesulfobacteriota</taxon>
        <taxon>Desulfobacteria</taxon>
        <taxon>Desulfobacterales</taxon>
        <taxon>Desulfatibacillaceae</taxon>
        <taxon>Desulfatibacillum</taxon>
    </lineage>
</organism>
<dbReference type="PANTHER" id="PTHR30570">
    <property type="entry name" value="PERIPLASMIC PHOSPHATE BINDING COMPONENT OF PHOSPHATE ABC TRANSPORTER"/>
    <property type="match status" value="1"/>
</dbReference>
<evidence type="ECO:0000313" key="3">
    <source>
        <dbReference type="EMBL" id="ACL04535.1"/>
    </source>
</evidence>
<evidence type="ECO:0000256" key="1">
    <source>
        <dbReference type="ARBA" id="ARBA00022729"/>
    </source>
</evidence>
<dbReference type="InterPro" id="IPR050811">
    <property type="entry name" value="Phosphate_ABC_transporter"/>
</dbReference>
<dbReference type="HOGENOM" id="CLU_026228_7_1_7"/>
<feature type="domain" description="PBP" evidence="2">
    <location>
        <begin position="43"/>
        <end position="274"/>
    </location>
</feature>
<name>B8FB91_DESAL</name>
<dbReference type="PANTHER" id="PTHR30570:SF1">
    <property type="entry name" value="PHOSPHATE-BINDING PROTEIN PSTS"/>
    <property type="match status" value="1"/>
</dbReference>
<dbReference type="Gene3D" id="3.40.190.10">
    <property type="entry name" value="Periplasmic binding protein-like II"/>
    <property type="match status" value="2"/>
</dbReference>